<gene>
    <name evidence="1" type="ORF">RM552_03745</name>
</gene>
<organism evidence="1 2">
    <name type="scientific">Glaciecola petra</name>
    <dbReference type="NCBI Taxonomy" id="3075602"/>
    <lineage>
        <taxon>Bacteria</taxon>
        <taxon>Pseudomonadati</taxon>
        <taxon>Pseudomonadota</taxon>
        <taxon>Gammaproteobacteria</taxon>
        <taxon>Alteromonadales</taxon>
        <taxon>Alteromonadaceae</taxon>
        <taxon>Glaciecola</taxon>
    </lineage>
</organism>
<keyword evidence="2" id="KW-1185">Reference proteome</keyword>
<dbReference type="Proteomes" id="UP001253545">
    <property type="component" value="Unassembled WGS sequence"/>
</dbReference>
<reference evidence="1 2" key="1">
    <citation type="submission" date="2023-09" db="EMBL/GenBank/DDBJ databases">
        <authorList>
            <person name="Rey-Velasco X."/>
        </authorList>
    </citation>
    <scope>NUCLEOTIDE SEQUENCE [LARGE SCALE GENOMIC DNA]</scope>
    <source>
        <strain evidence="1 2">P117</strain>
    </source>
</reference>
<dbReference type="EMBL" id="JAVRHX010000001">
    <property type="protein sequence ID" value="MDT0593953.1"/>
    <property type="molecule type" value="Genomic_DNA"/>
</dbReference>
<evidence type="ECO:0000313" key="2">
    <source>
        <dbReference type="Proteomes" id="UP001253545"/>
    </source>
</evidence>
<evidence type="ECO:0000313" key="1">
    <source>
        <dbReference type="EMBL" id="MDT0593953.1"/>
    </source>
</evidence>
<sequence>MIDEIKTSLEDYFDQVEAFLDSFIENGDEQELFISSYLHGHFSVVAAAILLDEQKIERFKIHANTVNEDRLHLFQRNLKSMLHASINAAINDQELSQQDAVQVRELVEKIPA</sequence>
<accession>A0ABU2ZMW0</accession>
<protein>
    <submittedName>
        <fullName evidence="1">YfcL family protein</fullName>
    </submittedName>
</protein>
<dbReference type="RefSeq" id="WP_311367447.1">
    <property type="nucleotide sequence ID" value="NZ_JAVRHX010000001.1"/>
</dbReference>
<comment type="caution">
    <text evidence="1">The sequence shown here is derived from an EMBL/GenBank/DDBJ whole genome shotgun (WGS) entry which is preliminary data.</text>
</comment>
<dbReference type="Pfam" id="PF08891">
    <property type="entry name" value="YfcL"/>
    <property type="match status" value="1"/>
</dbReference>
<name>A0ABU2ZMW0_9ALTE</name>
<dbReference type="InterPro" id="IPR014987">
    <property type="entry name" value="UPF_YfcL"/>
</dbReference>
<proteinExistence type="predicted"/>